<proteinExistence type="predicted"/>
<dbReference type="InterPro" id="IPR041698">
    <property type="entry name" value="Methyltransf_25"/>
</dbReference>
<keyword evidence="2" id="KW-0808">Transferase</keyword>
<dbReference type="AlphaFoldDB" id="A0A7Y4M2I6"/>
<dbReference type="Pfam" id="PF13649">
    <property type="entry name" value="Methyltransf_25"/>
    <property type="match status" value="1"/>
</dbReference>
<reference evidence="2 3" key="1">
    <citation type="submission" date="2020-03" db="EMBL/GenBank/DDBJ databases">
        <title>Bradyrhizobium diversity isolated from nodules of Muelleranthus trifoliolatus.</title>
        <authorList>
            <person name="Klepa M."/>
            <person name="Helene L."/>
            <person name="Hungria M."/>
        </authorList>
    </citation>
    <scope>NUCLEOTIDE SEQUENCE [LARGE SCALE GENOMIC DNA]</scope>
    <source>
        <strain evidence="2 3">WSM 1744</strain>
    </source>
</reference>
<evidence type="ECO:0000259" key="1">
    <source>
        <dbReference type="Pfam" id="PF13649"/>
    </source>
</evidence>
<name>A0A7Y4M2I6_9BRAD</name>
<feature type="domain" description="Methyltransferase" evidence="1">
    <location>
        <begin position="58"/>
        <end position="150"/>
    </location>
</feature>
<comment type="caution">
    <text evidence="2">The sequence shown here is derived from an EMBL/GenBank/DDBJ whole genome shotgun (WGS) entry which is preliminary data.</text>
</comment>
<keyword evidence="2" id="KW-0489">Methyltransferase</keyword>
<protein>
    <submittedName>
        <fullName evidence="2">Class I SAM-dependent methyltransferase</fullName>
    </submittedName>
</protein>
<dbReference type="SUPFAM" id="SSF53335">
    <property type="entry name" value="S-adenosyl-L-methionine-dependent methyltransferases"/>
    <property type="match status" value="1"/>
</dbReference>
<organism evidence="2 3">
    <name type="scientific">Bradyrhizobium archetypum</name>
    <dbReference type="NCBI Taxonomy" id="2721160"/>
    <lineage>
        <taxon>Bacteria</taxon>
        <taxon>Pseudomonadati</taxon>
        <taxon>Pseudomonadota</taxon>
        <taxon>Alphaproteobacteria</taxon>
        <taxon>Hyphomicrobiales</taxon>
        <taxon>Nitrobacteraceae</taxon>
        <taxon>Bradyrhizobium</taxon>
    </lineage>
</organism>
<dbReference type="EMBL" id="JAAVLW010000004">
    <property type="protein sequence ID" value="NOJ47788.1"/>
    <property type="molecule type" value="Genomic_DNA"/>
</dbReference>
<evidence type="ECO:0000313" key="2">
    <source>
        <dbReference type="EMBL" id="NOJ47788.1"/>
    </source>
</evidence>
<sequence>MSTGPDPSIVRDVAAYYSSKLALHGPTPQGVDWNGKPSHELRHQQFLRLLDGAPDASILDLGCGYGDFMRFLRTAGHRGPFIGYDIAPNMISEATRLHGESADCQWRVGAEPTETMDFAVASGIFNVKGEVPSETWARYVRETIDILARAGRRGFAFNVLSLSSDPERRSETLYYADAAEMLSYCLHRFGRSVALLQDYGLYEFTVVVRHVAASR</sequence>
<keyword evidence="3" id="KW-1185">Reference proteome</keyword>
<dbReference type="GO" id="GO:0032259">
    <property type="term" value="P:methylation"/>
    <property type="evidence" value="ECO:0007669"/>
    <property type="project" value="UniProtKB-KW"/>
</dbReference>
<gene>
    <name evidence="2" type="ORF">HCN50_16290</name>
</gene>
<dbReference type="Gene3D" id="3.40.50.150">
    <property type="entry name" value="Vaccinia Virus protein VP39"/>
    <property type="match status" value="1"/>
</dbReference>
<dbReference type="GO" id="GO:0008168">
    <property type="term" value="F:methyltransferase activity"/>
    <property type="evidence" value="ECO:0007669"/>
    <property type="project" value="UniProtKB-KW"/>
</dbReference>
<accession>A0A7Y4M2I6</accession>
<dbReference type="InterPro" id="IPR029063">
    <property type="entry name" value="SAM-dependent_MTases_sf"/>
</dbReference>
<evidence type="ECO:0000313" key="3">
    <source>
        <dbReference type="Proteomes" id="UP000528734"/>
    </source>
</evidence>
<dbReference type="RefSeq" id="WP_171710632.1">
    <property type="nucleotide sequence ID" value="NZ_JAAVLW010000004.1"/>
</dbReference>
<dbReference type="Proteomes" id="UP000528734">
    <property type="component" value="Unassembled WGS sequence"/>
</dbReference>